<feature type="domain" description="TadE-like" evidence="2">
    <location>
        <begin position="8"/>
        <end position="50"/>
    </location>
</feature>
<dbReference type="EMBL" id="CP035495">
    <property type="protein sequence ID" value="QAY64843.1"/>
    <property type="molecule type" value="Genomic_DNA"/>
</dbReference>
<name>A0A4P6ESA2_9MICO</name>
<dbReference type="KEGG" id="xyl:ET495_10040"/>
<protein>
    <submittedName>
        <fullName evidence="3">Pilus assembly protein</fullName>
    </submittedName>
</protein>
<evidence type="ECO:0000313" key="4">
    <source>
        <dbReference type="Proteomes" id="UP000291758"/>
    </source>
</evidence>
<organism evidence="3 4">
    <name type="scientific">Xylanimonas allomyrinae</name>
    <dbReference type="NCBI Taxonomy" id="2509459"/>
    <lineage>
        <taxon>Bacteria</taxon>
        <taxon>Bacillati</taxon>
        <taxon>Actinomycetota</taxon>
        <taxon>Actinomycetes</taxon>
        <taxon>Micrococcales</taxon>
        <taxon>Promicromonosporaceae</taxon>
        <taxon>Xylanimonas</taxon>
    </lineage>
</organism>
<accession>A0A4P6ESA2</accession>
<gene>
    <name evidence="3" type="ORF">ET495_10040</name>
</gene>
<proteinExistence type="predicted"/>
<evidence type="ECO:0000256" key="1">
    <source>
        <dbReference type="SAM" id="Phobius"/>
    </source>
</evidence>
<feature type="transmembrane region" description="Helical" evidence="1">
    <location>
        <begin position="12"/>
        <end position="32"/>
    </location>
</feature>
<dbReference type="InterPro" id="IPR012495">
    <property type="entry name" value="TadE-like_dom"/>
</dbReference>
<dbReference type="OrthoDB" id="4869119at2"/>
<sequence>MRGHDERGSSSVEAAIIIPAFVLFLGLVIFAGRTALAHQAVQAAAYDAARAASLERAPSVAQSAAADAAAQTLANRELRCSSTGVDVETSALGAPLGEYGTVTVEVTCVVDIGDLAVPGVPGSTTVTASMSSPVDAHRERP</sequence>
<reference evidence="3 4" key="1">
    <citation type="submission" date="2019-01" db="EMBL/GenBank/DDBJ databases">
        <title>Genome sequencing of strain 2JSPR-7.</title>
        <authorList>
            <person name="Heo J."/>
            <person name="Kim S.-J."/>
            <person name="Kim J.-S."/>
            <person name="Hong S.-B."/>
            <person name="Kwon S.-W."/>
        </authorList>
    </citation>
    <scope>NUCLEOTIDE SEQUENCE [LARGE SCALE GENOMIC DNA]</scope>
    <source>
        <strain evidence="3 4">2JSPR-7</strain>
    </source>
</reference>
<keyword evidence="1" id="KW-1133">Transmembrane helix</keyword>
<keyword evidence="1" id="KW-0472">Membrane</keyword>
<evidence type="ECO:0000259" key="2">
    <source>
        <dbReference type="Pfam" id="PF07811"/>
    </source>
</evidence>
<keyword evidence="1" id="KW-0812">Transmembrane</keyword>
<dbReference type="Pfam" id="PF07811">
    <property type="entry name" value="TadE"/>
    <property type="match status" value="1"/>
</dbReference>
<dbReference type="AlphaFoldDB" id="A0A4P6ESA2"/>
<evidence type="ECO:0000313" key="3">
    <source>
        <dbReference type="EMBL" id="QAY64843.1"/>
    </source>
</evidence>
<dbReference type="Proteomes" id="UP000291758">
    <property type="component" value="Chromosome"/>
</dbReference>
<keyword evidence="4" id="KW-1185">Reference proteome</keyword>